<evidence type="ECO:0000259" key="9">
    <source>
        <dbReference type="Pfam" id="PF02551"/>
    </source>
</evidence>
<dbReference type="GO" id="GO:0005829">
    <property type="term" value="C:cytosol"/>
    <property type="evidence" value="ECO:0007669"/>
    <property type="project" value="TreeGrafter"/>
</dbReference>
<dbReference type="SUPFAM" id="SSF54637">
    <property type="entry name" value="Thioesterase/thiol ester dehydrase-isomerase"/>
    <property type="match status" value="2"/>
</dbReference>
<comment type="catalytic activity">
    <reaction evidence="6">
        <text>a fatty acyl-CoA + H2O = a fatty acid + CoA + H(+)</text>
        <dbReference type="Rhea" id="RHEA:16781"/>
        <dbReference type="ChEBI" id="CHEBI:15377"/>
        <dbReference type="ChEBI" id="CHEBI:15378"/>
        <dbReference type="ChEBI" id="CHEBI:28868"/>
        <dbReference type="ChEBI" id="CHEBI:57287"/>
        <dbReference type="ChEBI" id="CHEBI:77636"/>
        <dbReference type="EC" id="3.1.2.20"/>
    </reaction>
    <physiologicalReaction direction="left-to-right" evidence="6">
        <dbReference type="Rhea" id="RHEA:16782"/>
    </physiologicalReaction>
</comment>
<dbReference type="Gene3D" id="2.40.160.210">
    <property type="entry name" value="Acyl-CoA thioesterase, double hotdog domain"/>
    <property type="match status" value="1"/>
</dbReference>
<dbReference type="EC" id="3.1.2.20" evidence="5"/>
<sequence length="305" mass="33344">MQNHVPPPSPALTPAQSIERLVALLDVESLGDDRFRGHSTEAGWQRVYGGQVIAQALMAASKTVPADRPAHSLHAYFMRPGDPKESIVYRVERDRDGASFSSRRIIALQYGKAIFSMSASFQVEETGLEHTTAMPAVVGPEGLMNELELHIANADHIPESHRDLWLGRDRPIEFRPIEPGDPIKPEASAPVAHNWFRAAATVPDIGAEAQPALARCLLAYASDMTLLDTCLLPHAIAWPDPALQAASLDHAMWFHTTPDLSQWHLFAQDSPRASGGRGINRGLIYAGDGTLVATVMQEGLIRYRA</sequence>
<dbReference type="OrthoDB" id="9781019at2"/>
<comment type="caution">
    <text evidence="11">The sequence shown here is derived from an EMBL/GenBank/DDBJ whole genome shotgun (WGS) entry which is preliminary data.</text>
</comment>
<dbReference type="InterPro" id="IPR003703">
    <property type="entry name" value="Acyl_CoA_thio"/>
</dbReference>
<evidence type="ECO:0000256" key="6">
    <source>
        <dbReference type="ARBA" id="ARBA00050943"/>
    </source>
</evidence>
<evidence type="ECO:0000256" key="2">
    <source>
        <dbReference type="ARBA" id="ARBA00011881"/>
    </source>
</evidence>
<evidence type="ECO:0000256" key="4">
    <source>
        <dbReference type="ARBA" id="ARBA00023098"/>
    </source>
</evidence>
<dbReference type="GO" id="GO:0047617">
    <property type="term" value="F:fatty acyl-CoA hydrolase activity"/>
    <property type="evidence" value="ECO:0007669"/>
    <property type="project" value="UniProtKB-EC"/>
</dbReference>
<dbReference type="InterPro" id="IPR042171">
    <property type="entry name" value="Acyl-CoA_hotdog"/>
</dbReference>
<dbReference type="PANTHER" id="PTHR11066">
    <property type="entry name" value="ACYL-COA THIOESTERASE"/>
    <property type="match status" value="1"/>
</dbReference>
<dbReference type="InterPro" id="IPR029069">
    <property type="entry name" value="HotDog_dom_sf"/>
</dbReference>
<dbReference type="RefSeq" id="WP_135245248.1">
    <property type="nucleotide sequence ID" value="NZ_SIHO01000001.1"/>
</dbReference>
<keyword evidence="12" id="KW-1185">Reference proteome</keyword>
<keyword evidence="3" id="KW-0378">Hydrolase</keyword>
<evidence type="ECO:0000256" key="5">
    <source>
        <dbReference type="ARBA" id="ARBA00038894"/>
    </source>
</evidence>
<dbReference type="EMBL" id="SIHO01000001">
    <property type="protein sequence ID" value="TFU06524.1"/>
    <property type="molecule type" value="Genomic_DNA"/>
</dbReference>
<dbReference type="FunFam" id="2.40.160.210:FF:000001">
    <property type="entry name" value="Acyl-CoA thioesterase II"/>
    <property type="match status" value="1"/>
</dbReference>
<comment type="similarity">
    <text evidence="1">Belongs to the C/M/P thioester hydrolase family.</text>
</comment>
<dbReference type="Pfam" id="PF13622">
    <property type="entry name" value="4HBT_3"/>
    <property type="match status" value="1"/>
</dbReference>
<feature type="domain" description="Acyl-CoA thioesterase-like N-terminal HotDog" evidence="10">
    <location>
        <begin position="43"/>
        <end position="122"/>
    </location>
</feature>
<feature type="domain" description="Acyl-CoA thioesterase 2 C-terminal" evidence="9">
    <location>
        <begin position="191"/>
        <end position="300"/>
    </location>
</feature>
<reference evidence="11 12" key="1">
    <citation type="submission" date="2019-02" db="EMBL/GenBank/DDBJ databases">
        <title>Polymorphobacter sp. isolated from the lake at the Tibet of China.</title>
        <authorList>
            <person name="Li A."/>
        </authorList>
    </citation>
    <scope>NUCLEOTIDE SEQUENCE [LARGE SCALE GENOMIC DNA]</scope>
    <source>
        <strain evidence="11 12">DJ1R-1</strain>
    </source>
</reference>
<dbReference type="InterPro" id="IPR049449">
    <property type="entry name" value="TesB_ACOT8-like_N"/>
</dbReference>
<dbReference type="Pfam" id="PF02551">
    <property type="entry name" value="Acyl_CoA_thio"/>
    <property type="match status" value="1"/>
</dbReference>
<organism evidence="11 12">
    <name type="scientific">Glacieibacterium arshaanense</name>
    <dbReference type="NCBI Taxonomy" id="2511025"/>
    <lineage>
        <taxon>Bacteria</taxon>
        <taxon>Pseudomonadati</taxon>
        <taxon>Pseudomonadota</taxon>
        <taxon>Alphaproteobacteria</taxon>
        <taxon>Sphingomonadales</taxon>
        <taxon>Sphingosinicellaceae</taxon>
        <taxon>Glacieibacterium</taxon>
    </lineage>
</organism>
<keyword evidence="4" id="KW-0443">Lipid metabolism</keyword>
<dbReference type="InterPro" id="IPR025652">
    <property type="entry name" value="TesB_C"/>
</dbReference>
<evidence type="ECO:0000256" key="3">
    <source>
        <dbReference type="ARBA" id="ARBA00022801"/>
    </source>
</evidence>
<protein>
    <recommendedName>
        <fullName evidence="7">Acyl-CoA thioesterase 2</fullName>
        <ecNumber evidence="5">3.1.2.20</ecNumber>
    </recommendedName>
    <alternativeName>
        <fullName evidence="8">Thioesterase II</fullName>
    </alternativeName>
</protein>
<dbReference type="GO" id="GO:0009062">
    <property type="term" value="P:fatty acid catabolic process"/>
    <property type="evidence" value="ECO:0007669"/>
    <property type="project" value="TreeGrafter"/>
</dbReference>
<accession>A0A4Y9ESD9</accession>
<proteinExistence type="inferred from homology"/>
<evidence type="ECO:0000313" key="11">
    <source>
        <dbReference type="EMBL" id="TFU06524.1"/>
    </source>
</evidence>
<gene>
    <name evidence="11" type="ORF">EUV02_05980</name>
</gene>
<comment type="subunit">
    <text evidence="2">Homotetramer.</text>
</comment>
<evidence type="ECO:0000256" key="8">
    <source>
        <dbReference type="ARBA" id="ARBA00079653"/>
    </source>
</evidence>
<evidence type="ECO:0000256" key="1">
    <source>
        <dbReference type="ARBA" id="ARBA00006538"/>
    </source>
</evidence>
<dbReference type="Proteomes" id="UP000297737">
    <property type="component" value="Unassembled WGS sequence"/>
</dbReference>
<evidence type="ECO:0000259" key="10">
    <source>
        <dbReference type="Pfam" id="PF13622"/>
    </source>
</evidence>
<name>A0A4Y9ESD9_9SPHN</name>
<dbReference type="CDD" id="cd03445">
    <property type="entry name" value="Thioesterase_II_repeat2"/>
    <property type="match status" value="1"/>
</dbReference>
<dbReference type="AlphaFoldDB" id="A0A4Y9ESD9"/>
<dbReference type="GO" id="GO:0006637">
    <property type="term" value="P:acyl-CoA metabolic process"/>
    <property type="evidence" value="ECO:0007669"/>
    <property type="project" value="InterPro"/>
</dbReference>
<evidence type="ECO:0000256" key="7">
    <source>
        <dbReference type="ARBA" id="ARBA00071120"/>
    </source>
</evidence>
<evidence type="ECO:0000313" key="12">
    <source>
        <dbReference type="Proteomes" id="UP000297737"/>
    </source>
</evidence>
<dbReference type="PANTHER" id="PTHR11066:SF34">
    <property type="entry name" value="ACYL-COENZYME A THIOESTERASE 8"/>
    <property type="match status" value="1"/>
</dbReference>
<dbReference type="CDD" id="cd03444">
    <property type="entry name" value="Thioesterase_II_repeat1"/>
    <property type="match status" value="1"/>
</dbReference>